<gene>
    <name evidence="5" type="ORF">BJY24_006489</name>
</gene>
<feature type="chain" id="PRO_5031311724" evidence="3">
    <location>
        <begin position="19"/>
        <end position="137"/>
    </location>
</feature>
<dbReference type="RefSeq" id="WP_157185707.1">
    <property type="nucleotide sequence ID" value="NZ_JACHIT010000002.1"/>
</dbReference>
<dbReference type="Gene3D" id="2.60.40.2020">
    <property type="match status" value="1"/>
</dbReference>
<evidence type="ECO:0000256" key="2">
    <source>
        <dbReference type="ARBA" id="ARBA00022704"/>
    </source>
</evidence>
<keyword evidence="1" id="KW-0646">Protease inhibitor</keyword>
<dbReference type="InterPro" id="IPR052781">
    <property type="entry name" value="Cys_protease_inhibitor_I42"/>
</dbReference>
<dbReference type="InterPro" id="IPR036331">
    <property type="entry name" value="Chagasin-like_sf"/>
</dbReference>
<protein>
    <submittedName>
        <fullName evidence="5">Inhibitor of cysteine peptidase</fullName>
    </submittedName>
</protein>
<dbReference type="Pfam" id="PF09394">
    <property type="entry name" value="Inhibitor_I42"/>
    <property type="match status" value="1"/>
</dbReference>
<proteinExistence type="predicted"/>
<dbReference type="SUPFAM" id="SSF141066">
    <property type="entry name" value="ICP-like"/>
    <property type="match status" value="1"/>
</dbReference>
<dbReference type="EMBL" id="JACHIT010000002">
    <property type="protein sequence ID" value="MBB5917577.1"/>
    <property type="molecule type" value="Genomic_DNA"/>
</dbReference>
<dbReference type="PANTHER" id="PTHR36530:SF1">
    <property type="entry name" value="AMOEBIASIN-1"/>
    <property type="match status" value="1"/>
</dbReference>
<keyword evidence="6" id="KW-1185">Reference proteome</keyword>
<comment type="caution">
    <text evidence="5">The sequence shown here is derived from an EMBL/GenBank/DDBJ whole genome shotgun (WGS) entry which is preliminary data.</text>
</comment>
<name>A0A7W9PK88_9NOCA</name>
<dbReference type="InterPro" id="IPR018990">
    <property type="entry name" value="Prot_inh_I42_chagasin"/>
</dbReference>
<sequence length="137" mass="13672">MVGLGLALAAGGPSVVAAADPAPGVNFVVPVAEPMVVGTDANGQSMTLSAGQELVVALPDDPSTGYSWQVGQVDAAVLHQEGDPQFRGQPGQLLPGGPGTSVWAFTAGDPGTTHLSMVSVKPGAAPAQEFTLDITVR</sequence>
<accession>A0A7W9PK88</accession>
<feature type="signal peptide" evidence="3">
    <location>
        <begin position="1"/>
        <end position="18"/>
    </location>
</feature>
<dbReference type="PANTHER" id="PTHR36530">
    <property type="entry name" value="INHIBITOR OF CYSTEINE PEPTIDASE"/>
    <property type="match status" value="1"/>
</dbReference>
<evidence type="ECO:0000313" key="5">
    <source>
        <dbReference type="EMBL" id="MBB5917577.1"/>
    </source>
</evidence>
<evidence type="ECO:0000259" key="4">
    <source>
        <dbReference type="Pfam" id="PF09394"/>
    </source>
</evidence>
<dbReference type="AlphaFoldDB" id="A0A7W9PK88"/>
<evidence type="ECO:0000313" key="6">
    <source>
        <dbReference type="Proteomes" id="UP000540412"/>
    </source>
</evidence>
<evidence type="ECO:0000256" key="1">
    <source>
        <dbReference type="ARBA" id="ARBA00022690"/>
    </source>
</evidence>
<dbReference type="GO" id="GO:0004869">
    <property type="term" value="F:cysteine-type endopeptidase inhibitor activity"/>
    <property type="evidence" value="ECO:0007669"/>
    <property type="project" value="UniProtKB-KW"/>
</dbReference>
<feature type="domain" description="Proteinase inhibitor I42 chagasin" evidence="4">
    <location>
        <begin position="48"/>
        <end position="135"/>
    </location>
</feature>
<keyword evidence="3" id="KW-0732">Signal</keyword>
<keyword evidence="2" id="KW-0789">Thiol protease inhibitor</keyword>
<dbReference type="Proteomes" id="UP000540412">
    <property type="component" value="Unassembled WGS sequence"/>
</dbReference>
<reference evidence="5 6" key="1">
    <citation type="submission" date="2020-08" db="EMBL/GenBank/DDBJ databases">
        <title>Sequencing the genomes of 1000 actinobacteria strains.</title>
        <authorList>
            <person name="Klenk H.-P."/>
        </authorList>
    </citation>
    <scope>NUCLEOTIDE SEQUENCE [LARGE SCALE GENOMIC DNA]</scope>
    <source>
        <strain evidence="5 6">DSM 43582</strain>
    </source>
</reference>
<evidence type="ECO:0000256" key="3">
    <source>
        <dbReference type="SAM" id="SignalP"/>
    </source>
</evidence>
<organism evidence="5 6">
    <name type="scientific">Nocardia transvalensis</name>
    <dbReference type="NCBI Taxonomy" id="37333"/>
    <lineage>
        <taxon>Bacteria</taxon>
        <taxon>Bacillati</taxon>
        <taxon>Actinomycetota</taxon>
        <taxon>Actinomycetes</taxon>
        <taxon>Mycobacteriales</taxon>
        <taxon>Nocardiaceae</taxon>
        <taxon>Nocardia</taxon>
    </lineage>
</organism>